<gene>
    <name evidence="5" type="ORF">CTEN210_11990</name>
</gene>
<dbReference type="InterPro" id="IPR036910">
    <property type="entry name" value="HMG_box_dom_sf"/>
</dbReference>
<dbReference type="PANTHER" id="PTHR48112:SF15">
    <property type="entry name" value="HMG BOX DOMAIN-CONTAINING PROTEIN"/>
    <property type="match status" value="1"/>
</dbReference>
<feature type="DNA-binding region" description="HMG box" evidence="2">
    <location>
        <begin position="97"/>
        <end position="183"/>
    </location>
</feature>
<feature type="compositionally biased region" description="Polar residues" evidence="3">
    <location>
        <begin position="35"/>
        <end position="55"/>
    </location>
</feature>
<reference evidence="5 6" key="1">
    <citation type="journal article" date="2021" name="Sci. Rep.">
        <title>The genome of the diatom Chaetoceros tenuissimus carries an ancient integrated fragment of an extant virus.</title>
        <authorList>
            <person name="Hongo Y."/>
            <person name="Kimura K."/>
            <person name="Takaki Y."/>
            <person name="Yoshida Y."/>
            <person name="Baba S."/>
            <person name="Kobayashi G."/>
            <person name="Nagasaki K."/>
            <person name="Hano T."/>
            <person name="Tomaru Y."/>
        </authorList>
    </citation>
    <scope>NUCLEOTIDE SEQUENCE [LARGE SCALE GENOMIC DNA]</scope>
    <source>
        <strain evidence="5 6">NIES-3715</strain>
    </source>
</reference>
<dbReference type="Pfam" id="PF00505">
    <property type="entry name" value="HMG_box"/>
    <property type="match status" value="1"/>
</dbReference>
<organism evidence="5 6">
    <name type="scientific">Chaetoceros tenuissimus</name>
    <dbReference type="NCBI Taxonomy" id="426638"/>
    <lineage>
        <taxon>Eukaryota</taxon>
        <taxon>Sar</taxon>
        <taxon>Stramenopiles</taxon>
        <taxon>Ochrophyta</taxon>
        <taxon>Bacillariophyta</taxon>
        <taxon>Coscinodiscophyceae</taxon>
        <taxon>Chaetocerotophycidae</taxon>
        <taxon>Chaetocerotales</taxon>
        <taxon>Chaetocerotaceae</taxon>
        <taxon>Chaetoceros</taxon>
    </lineage>
</organism>
<feature type="domain" description="HMG box" evidence="4">
    <location>
        <begin position="97"/>
        <end position="183"/>
    </location>
</feature>
<evidence type="ECO:0000256" key="2">
    <source>
        <dbReference type="PROSITE-ProRule" id="PRU00267"/>
    </source>
</evidence>
<dbReference type="Gene3D" id="1.10.30.10">
    <property type="entry name" value="High mobility group box domain"/>
    <property type="match status" value="1"/>
</dbReference>
<dbReference type="PROSITE" id="PS50118">
    <property type="entry name" value="HMG_BOX_2"/>
    <property type="match status" value="1"/>
</dbReference>
<dbReference type="SMART" id="SM00398">
    <property type="entry name" value="HMG"/>
    <property type="match status" value="1"/>
</dbReference>
<evidence type="ECO:0000313" key="6">
    <source>
        <dbReference type="Proteomes" id="UP001054902"/>
    </source>
</evidence>
<feature type="compositionally biased region" description="Basic and acidic residues" evidence="3">
    <location>
        <begin position="117"/>
        <end position="127"/>
    </location>
</feature>
<comment type="caution">
    <text evidence="5">The sequence shown here is derived from an EMBL/GenBank/DDBJ whole genome shotgun (WGS) entry which is preliminary data.</text>
</comment>
<dbReference type="AlphaFoldDB" id="A0AAD3D3Q0"/>
<keyword evidence="6" id="KW-1185">Reference proteome</keyword>
<keyword evidence="1 2" id="KW-0238">DNA-binding</keyword>
<dbReference type="SUPFAM" id="SSF47095">
    <property type="entry name" value="HMG-box"/>
    <property type="match status" value="1"/>
</dbReference>
<name>A0AAD3D3Q0_9STRA</name>
<feature type="compositionally biased region" description="Basic and acidic residues" evidence="3">
    <location>
        <begin position="60"/>
        <end position="81"/>
    </location>
</feature>
<protein>
    <recommendedName>
        <fullName evidence="4">HMG box domain-containing protein</fullName>
    </recommendedName>
</protein>
<dbReference type="Proteomes" id="UP001054902">
    <property type="component" value="Unassembled WGS sequence"/>
</dbReference>
<dbReference type="GO" id="GO:0005634">
    <property type="term" value="C:nucleus"/>
    <property type="evidence" value="ECO:0007669"/>
    <property type="project" value="UniProtKB-UniRule"/>
</dbReference>
<evidence type="ECO:0000259" key="4">
    <source>
        <dbReference type="PROSITE" id="PS50118"/>
    </source>
</evidence>
<dbReference type="EMBL" id="BLLK01000049">
    <property type="protein sequence ID" value="GFH55514.1"/>
    <property type="molecule type" value="Genomic_DNA"/>
</dbReference>
<dbReference type="InterPro" id="IPR050342">
    <property type="entry name" value="HMGB"/>
</dbReference>
<feature type="region of interest" description="Disordered" evidence="3">
    <location>
        <begin position="117"/>
        <end position="142"/>
    </location>
</feature>
<evidence type="ECO:0000313" key="5">
    <source>
        <dbReference type="EMBL" id="GFH55514.1"/>
    </source>
</evidence>
<sequence>MDGLPNSRSIPPLLHFTEEEEVRIQHQKKHEEDSIQASQVKTSRSSSITATSQLFPRTRNKQEKTQETKLESAPLEKDTTSKKRKKPGRKKKKEGAPNRPMSAYNFFFQEERKRLLDALPKQDDGPQKKKRKDRNPHNKISFSTLGKTIGRNWKQLGPVEIARYEELARRDTDRYLREMKAFEAKEKQGAAGLLNSKGKEDCIISEKMRHSTTHSQQDLQGFVKQQANFFDSSDHYAPSIASSQYSHLMYQQQIGGYFLGNASFYSNVTNFQTPNQAPYTSPPFMMMSHQQPLPQSTSSNHEFQVAALGNYVGVASNGTNYEAPQQTTNTTPLVTMTHQGPLPKSTSSNYSLTQRQASSEFSFSNQECPDVVLFSSTDPMEKEDIIEPIPFEMISRTYTQQESPTLYYFEKESGTKFNEFQEHQHE</sequence>
<proteinExistence type="predicted"/>
<dbReference type="GO" id="GO:0003677">
    <property type="term" value="F:DNA binding"/>
    <property type="evidence" value="ECO:0007669"/>
    <property type="project" value="UniProtKB-UniRule"/>
</dbReference>
<evidence type="ECO:0000256" key="1">
    <source>
        <dbReference type="ARBA" id="ARBA00023125"/>
    </source>
</evidence>
<dbReference type="PANTHER" id="PTHR48112">
    <property type="entry name" value="HIGH MOBILITY GROUP PROTEIN DSP1"/>
    <property type="match status" value="1"/>
</dbReference>
<accession>A0AAD3D3Q0</accession>
<feature type="compositionally biased region" description="Basic residues" evidence="3">
    <location>
        <begin position="82"/>
        <end position="93"/>
    </location>
</feature>
<evidence type="ECO:0000256" key="3">
    <source>
        <dbReference type="SAM" id="MobiDB-lite"/>
    </source>
</evidence>
<feature type="region of interest" description="Disordered" evidence="3">
    <location>
        <begin position="21"/>
        <end position="104"/>
    </location>
</feature>
<keyword evidence="2" id="KW-0539">Nucleus</keyword>
<dbReference type="InterPro" id="IPR009071">
    <property type="entry name" value="HMG_box_dom"/>
</dbReference>